<dbReference type="EMBL" id="CM055107">
    <property type="protein sequence ID" value="KAJ7528050.1"/>
    <property type="molecule type" value="Genomic_DNA"/>
</dbReference>
<evidence type="ECO:0000313" key="2">
    <source>
        <dbReference type="Proteomes" id="UP001162992"/>
    </source>
</evidence>
<reference evidence="2" key="1">
    <citation type="journal article" date="2024" name="Proc. Natl. Acad. Sci. U.S.A.">
        <title>Extraordinary preservation of gene collinearity over three hundred million years revealed in homosporous lycophytes.</title>
        <authorList>
            <person name="Li C."/>
            <person name="Wickell D."/>
            <person name="Kuo L.Y."/>
            <person name="Chen X."/>
            <person name="Nie B."/>
            <person name="Liao X."/>
            <person name="Peng D."/>
            <person name="Ji J."/>
            <person name="Jenkins J."/>
            <person name="Williams M."/>
            <person name="Shu S."/>
            <person name="Plott C."/>
            <person name="Barry K."/>
            <person name="Rajasekar S."/>
            <person name="Grimwood J."/>
            <person name="Han X."/>
            <person name="Sun S."/>
            <person name="Hou Z."/>
            <person name="He W."/>
            <person name="Dai G."/>
            <person name="Sun C."/>
            <person name="Schmutz J."/>
            <person name="Leebens-Mack J.H."/>
            <person name="Li F.W."/>
            <person name="Wang L."/>
        </authorList>
    </citation>
    <scope>NUCLEOTIDE SEQUENCE [LARGE SCALE GENOMIC DNA]</scope>
    <source>
        <strain evidence="2">cv. PW_Plant_1</strain>
    </source>
</reference>
<dbReference type="Proteomes" id="UP001162992">
    <property type="component" value="Chromosome 16"/>
</dbReference>
<protein>
    <submittedName>
        <fullName evidence="1">Uncharacterized protein</fullName>
    </submittedName>
</protein>
<organism evidence="1 2">
    <name type="scientific">Diphasiastrum complanatum</name>
    <name type="common">Issler's clubmoss</name>
    <name type="synonym">Lycopodium complanatum</name>
    <dbReference type="NCBI Taxonomy" id="34168"/>
    <lineage>
        <taxon>Eukaryota</taxon>
        <taxon>Viridiplantae</taxon>
        <taxon>Streptophyta</taxon>
        <taxon>Embryophyta</taxon>
        <taxon>Tracheophyta</taxon>
        <taxon>Lycopodiopsida</taxon>
        <taxon>Lycopodiales</taxon>
        <taxon>Lycopodiaceae</taxon>
        <taxon>Lycopodioideae</taxon>
        <taxon>Diphasiastrum</taxon>
    </lineage>
</organism>
<keyword evidence="2" id="KW-1185">Reference proteome</keyword>
<sequence length="241" mass="27250">MQQQRFRPDFVKDCILKIVKIMAHHRRVTPISDTSTIENRAASVDSSKPSRSKKEGTDSELSQSGYGKPQVSVRKQKGVYMIKGAMKVGIDPDVMYGIITDHESSPRIFKSISRVEIEEKENGKIVTQHARWNFFRWSGTFSIRLLVEEDHQSRSFKFQLQEPGFLRIFDGEWNVNPLKVEGEKAGSLVLLKQQMLPKVVALGPLSRCMCGVLSSQVRTLFHDLRDEANASNEGDKKKAAG</sequence>
<proteinExistence type="predicted"/>
<comment type="caution">
    <text evidence="1">The sequence shown here is derived from an EMBL/GenBank/DDBJ whole genome shotgun (WGS) entry which is preliminary data.</text>
</comment>
<gene>
    <name evidence="1" type="ORF">O6H91_16G081000</name>
</gene>
<accession>A0ACC2BEA7</accession>
<evidence type="ECO:0000313" key="1">
    <source>
        <dbReference type="EMBL" id="KAJ7528050.1"/>
    </source>
</evidence>
<name>A0ACC2BEA7_DIPCM</name>